<dbReference type="AlphaFoldDB" id="A0AAE3A9M9"/>
<keyword evidence="3" id="KW-1185">Reference proteome</keyword>
<protein>
    <submittedName>
        <fullName evidence="2">CarD family transcriptional regulator</fullName>
    </submittedName>
</protein>
<comment type="caution">
    <text evidence="2">The sequence shown here is derived from an EMBL/GenBank/DDBJ whole genome shotgun (WGS) entry which is preliminary data.</text>
</comment>
<dbReference type="InterPro" id="IPR036101">
    <property type="entry name" value="CarD-like/TRCF_RID_sf"/>
</dbReference>
<sequence length="162" mass="18212">MFLIGDKVVHPMHGAGIIERITHERLGSRVSSYYVFRMPAGGLVLKIPIDACCQIGLRCLSTAEHICQVLSAIPTLEVQMSSNWNQRYRDNLARLKSGDLLEVAWVIKGLMWRDHRRGLSNGERKMLHSAKQILISEVVLVEGTDDYPAVEQRINEAMMLGA</sequence>
<evidence type="ECO:0000259" key="1">
    <source>
        <dbReference type="SMART" id="SM01058"/>
    </source>
</evidence>
<proteinExistence type="predicted"/>
<dbReference type="InterPro" id="IPR042215">
    <property type="entry name" value="CarD-like_C"/>
</dbReference>
<dbReference type="RefSeq" id="WP_302927831.1">
    <property type="nucleotide sequence ID" value="NZ_JAJEPW010000004.1"/>
</dbReference>
<dbReference type="InterPro" id="IPR048792">
    <property type="entry name" value="CarD_C"/>
</dbReference>
<dbReference type="PANTHER" id="PTHR38447:SF1">
    <property type="entry name" value="RNA POLYMERASE-BINDING TRANSCRIPTION FACTOR CARD"/>
    <property type="match status" value="1"/>
</dbReference>
<dbReference type="GO" id="GO:0009303">
    <property type="term" value="P:rRNA transcription"/>
    <property type="evidence" value="ECO:0007669"/>
    <property type="project" value="TreeGrafter"/>
</dbReference>
<reference evidence="2" key="1">
    <citation type="submission" date="2021-10" db="EMBL/GenBank/DDBJ databases">
        <title>Anaerobic single-cell dispensing facilitates the cultivation of human gut bacteria.</title>
        <authorList>
            <person name="Afrizal A."/>
        </authorList>
    </citation>
    <scope>NUCLEOTIDE SEQUENCE</scope>
    <source>
        <strain evidence="2">CLA-AA-H272</strain>
    </source>
</reference>
<dbReference type="EMBL" id="JAJEPW010000004">
    <property type="protein sequence ID" value="MCC2128461.1"/>
    <property type="molecule type" value="Genomic_DNA"/>
</dbReference>
<evidence type="ECO:0000313" key="3">
    <source>
        <dbReference type="Proteomes" id="UP001199319"/>
    </source>
</evidence>
<gene>
    <name evidence="2" type="ORF">LKD37_02815</name>
</gene>
<accession>A0AAE3A9M9</accession>
<dbReference type="InterPro" id="IPR003711">
    <property type="entry name" value="CarD-like/TRCF_RID"/>
</dbReference>
<dbReference type="Pfam" id="PF21095">
    <property type="entry name" value="CarD_C"/>
    <property type="match status" value="1"/>
</dbReference>
<organism evidence="2 3">
    <name type="scientific">Brotocaccenecus cirricatena</name>
    <dbReference type="NCBI Taxonomy" id="3064195"/>
    <lineage>
        <taxon>Bacteria</taxon>
        <taxon>Bacillati</taxon>
        <taxon>Bacillota</taxon>
        <taxon>Clostridia</taxon>
        <taxon>Eubacteriales</taxon>
        <taxon>Oscillospiraceae</taxon>
        <taxon>Brotocaccenecus</taxon>
    </lineage>
</organism>
<evidence type="ECO:0000313" key="2">
    <source>
        <dbReference type="EMBL" id="MCC2128461.1"/>
    </source>
</evidence>
<dbReference type="Proteomes" id="UP001199319">
    <property type="component" value="Unassembled WGS sequence"/>
</dbReference>
<feature type="domain" description="CarD-like/TRCF RNAP-interacting" evidence="1">
    <location>
        <begin position="1"/>
        <end position="111"/>
    </location>
</feature>
<dbReference type="Gene3D" id="2.40.10.170">
    <property type="match status" value="1"/>
</dbReference>
<dbReference type="InterPro" id="IPR052531">
    <property type="entry name" value="CarD-like_regulator"/>
</dbReference>
<dbReference type="Gene3D" id="1.20.58.1290">
    <property type="entry name" value="CarD-like, C-terminal domain"/>
    <property type="match status" value="1"/>
</dbReference>
<name>A0AAE3A9M9_9FIRM</name>
<dbReference type="SUPFAM" id="SSF141259">
    <property type="entry name" value="CarD-like"/>
    <property type="match status" value="1"/>
</dbReference>
<dbReference type="PANTHER" id="PTHR38447">
    <property type="entry name" value="TRANSCRIPTION FACTOR YDEB-RELATED"/>
    <property type="match status" value="1"/>
</dbReference>
<dbReference type="Pfam" id="PF02559">
    <property type="entry name" value="CarD_TRCF_RID"/>
    <property type="match status" value="1"/>
</dbReference>
<dbReference type="SMART" id="SM01058">
    <property type="entry name" value="CarD_TRCF"/>
    <property type="match status" value="1"/>
</dbReference>